<reference evidence="4" key="1">
    <citation type="submission" date="2024-05" db="EMBL/GenBank/DDBJ databases">
        <title>Alkalihalobacillus sp. strain MEB203 novel alkaliphilic bacterium from Lonar Lake, India.</title>
        <authorList>
            <person name="Joshi A."/>
            <person name="Thite S."/>
            <person name="Mengade P."/>
        </authorList>
    </citation>
    <scope>NUCLEOTIDE SEQUENCE</scope>
    <source>
        <strain evidence="4">MEB 203</strain>
    </source>
</reference>
<organism evidence="4 5">
    <name type="scientific">Alkalihalobacterium chitinilyticum</name>
    <dbReference type="NCBI Taxonomy" id="2980103"/>
    <lineage>
        <taxon>Bacteria</taxon>
        <taxon>Bacillati</taxon>
        <taxon>Bacillota</taxon>
        <taxon>Bacilli</taxon>
        <taxon>Bacillales</taxon>
        <taxon>Bacillaceae</taxon>
        <taxon>Alkalihalobacterium</taxon>
    </lineage>
</organism>
<dbReference type="InterPro" id="IPR036163">
    <property type="entry name" value="HMA_dom_sf"/>
</dbReference>
<comment type="caution">
    <text evidence="4">The sequence shown here is derived from an EMBL/GenBank/DDBJ whole genome shotgun (WGS) entry which is preliminary data.</text>
</comment>
<dbReference type="RefSeq" id="WP_275116401.1">
    <property type="nucleotide sequence ID" value="NZ_JAOTPO010000001.1"/>
</dbReference>
<proteinExistence type="predicted"/>
<evidence type="ECO:0000313" key="4">
    <source>
        <dbReference type="EMBL" id="MDE5411764.1"/>
    </source>
</evidence>
<keyword evidence="5" id="KW-1185">Reference proteome</keyword>
<dbReference type="CDD" id="cd00371">
    <property type="entry name" value="HMA"/>
    <property type="match status" value="1"/>
</dbReference>
<keyword evidence="2" id="KW-0479">Metal-binding</keyword>
<dbReference type="PANTHER" id="PTHR46594:SF4">
    <property type="entry name" value="P-TYPE CATION-TRANSPORTING ATPASE"/>
    <property type="match status" value="1"/>
</dbReference>
<evidence type="ECO:0000259" key="3">
    <source>
        <dbReference type="PROSITE" id="PS50846"/>
    </source>
</evidence>
<dbReference type="SUPFAM" id="SSF55008">
    <property type="entry name" value="HMA, heavy metal-associated domain"/>
    <property type="match status" value="1"/>
</dbReference>
<dbReference type="Pfam" id="PF00403">
    <property type="entry name" value="HMA"/>
    <property type="match status" value="1"/>
</dbReference>
<evidence type="ECO:0000313" key="5">
    <source>
        <dbReference type="Proteomes" id="UP001148125"/>
    </source>
</evidence>
<feature type="domain" description="HMA" evidence="3">
    <location>
        <begin position="2"/>
        <end position="68"/>
    </location>
</feature>
<dbReference type="InterPro" id="IPR017969">
    <property type="entry name" value="Heavy-metal-associated_CS"/>
</dbReference>
<dbReference type="PROSITE" id="PS50846">
    <property type="entry name" value="HMA_2"/>
    <property type="match status" value="1"/>
</dbReference>
<evidence type="ECO:0000256" key="2">
    <source>
        <dbReference type="ARBA" id="ARBA00022723"/>
    </source>
</evidence>
<dbReference type="EMBL" id="JAOTPO010000001">
    <property type="protein sequence ID" value="MDE5411764.1"/>
    <property type="molecule type" value="Genomic_DNA"/>
</dbReference>
<protein>
    <recommendedName>
        <fullName evidence="1">Copper chaperone CopZ</fullName>
    </recommendedName>
</protein>
<dbReference type="InterPro" id="IPR006121">
    <property type="entry name" value="HMA_dom"/>
</dbReference>
<evidence type="ECO:0000256" key="1">
    <source>
        <dbReference type="ARBA" id="ARBA00015313"/>
    </source>
</evidence>
<dbReference type="PROSITE" id="PS01047">
    <property type="entry name" value="HMA_1"/>
    <property type="match status" value="1"/>
</dbReference>
<accession>A0ABT5VC62</accession>
<dbReference type="PANTHER" id="PTHR46594">
    <property type="entry name" value="P-TYPE CATION-TRANSPORTING ATPASE"/>
    <property type="match status" value="1"/>
</dbReference>
<name>A0ABT5VC62_9BACI</name>
<dbReference type="Proteomes" id="UP001148125">
    <property type="component" value="Unassembled WGS sequence"/>
</dbReference>
<dbReference type="Gene3D" id="3.30.70.100">
    <property type="match status" value="1"/>
</dbReference>
<sequence length="68" mass="7550">MKHVSLQVEKMSCGNCLSTVENALTQMNGVNRAKASLEDKKVEVEYDETKAEVYDLAEAVRKAGYIVL</sequence>
<gene>
    <name evidence="4" type="ORF">N7Z68_00025</name>
</gene>